<dbReference type="Proteomes" id="UP000322619">
    <property type="component" value="Unassembled WGS sequence"/>
</dbReference>
<protein>
    <submittedName>
        <fullName evidence="2">Motility associated factor glycosyltransferase family protein</fullName>
    </submittedName>
</protein>
<reference evidence="2 3" key="1">
    <citation type="submission" date="2019-08" db="EMBL/GenBank/DDBJ databases">
        <title>Isolation and enrichment of carboxydotrophic bacteria from anaerobic sludge for the production of bio-based chemicals from syngas.</title>
        <authorList>
            <person name="Antares A.L."/>
            <person name="Moreira J."/>
            <person name="Diender M."/>
            <person name="Parshina S.N."/>
            <person name="Stams A.J.M."/>
            <person name="Alves M."/>
            <person name="Alves J.I."/>
            <person name="Sousa D.Z."/>
        </authorList>
    </citation>
    <scope>NUCLEOTIDE SEQUENCE [LARGE SCALE GENOMIC DNA]</scope>
    <source>
        <strain evidence="2 3">JM</strain>
    </source>
</reference>
<accession>A0A5D0WNJ8</accession>
<dbReference type="PANTHER" id="PTHR41786:SF1">
    <property type="entry name" value="6-HYDROXYMETHYLPTERIN DIPHOSPHOKINASE MPTE-LIKE DOMAIN-CONTAINING PROTEIN"/>
    <property type="match status" value="1"/>
</dbReference>
<proteinExistence type="predicted"/>
<feature type="domain" description="6-hydroxymethylpterin diphosphokinase MptE-like" evidence="1">
    <location>
        <begin position="229"/>
        <end position="405"/>
    </location>
</feature>
<dbReference type="Pfam" id="PF01973">
    <property type="entry name" value="MptE-like"/>
    <property type="match status" value="1"/>
</dbReference>
<evidence type="ECO:0000313" key="3">
    <source>
        <dbReference type="Proteomes" id="UP000322619"/>
    </source>
</evidence>
<name>A0A5D0WNJ8_9FIRM</name>
<organism evidence="2 3">
    <name type="scientific">Acetobacterium wieringae</name>
    <dbReference type="NCBI Taxonomy" id="52694"/>
    <lineage>
        <taxon>Bacteria</taxon>
        <taxon>Bacillati</taxon>
        <taxon>Bacillota</taxon>
        <taxon>Clostridia</taxon>
        <taxon>Eubacteriales</taxon>
        <taxon>Eubacteriaceae</taxon>
        <taxon>Acetobacterium</taxon>
    </lineage>
</organism>
<evidence type="ECO:0000259" key="1">
    <source>
        <dbReference type="Pfam" id="PF01973"/>
    </source>
</evidence>
<gene>
    <name evidence="2" type="ORF">FXB42_08740</name>
</gene>
<dbReference type="GO" id="GO:0016740">
    <property type="term" value="F:transferase activity"/>
    <property type="evidence" value="ECO:0007669"/>
    <property type="project" value="UniProtKB-KW"/>
</dbReference>
<comment type="caution">
    <text evidence="2">The sequence shown here is derived from an EMBL/GenBank/DDBJ whole genome shotgun (WGS) entry which is preliminary data.</text>
</comment>
<dbReference type="PANTHER" id="PTHR41786">
    <property type="entry name" value="MOTILITY ACCESSORY FACTOR MAF"/>
    <property type="match status" value="1"/>
</dbReference>
<evidence type="ECO:0000313" key="2">
    <source>
        <dbReference type="EMBL" id="TYC85942.1"/>
    </source>
</evidence>
<dbReference type="InterPro" id="IPR002826">
    <property type="entry name" value="MptE-like"/>
</dbReference>
<sequence>MKSCQFLKQLKKNCVSLFRQEALMLADNILFLREAYPAVYQAVKSWEESDPVSKALVEEAKDGNLTLKYGGDGQAIYVHSKYNPQREAQAIIDKLSEDQVINENSHVVFYGIGLAYHIEAFIVQYPQASYSIIEPSAEIFASYLDHKILKKSMGKNLMLLQCGNQAEALYAKAVQSKDKDLVICELPAYPQIFNAEYAAFLSEFKRIVKEQRSSLHTNFAYKKRWIVNSVNNFKVVLQTPNILLEDHDFCKGKSALLVAAGPSLDLEIDNLKKIKQEGLAYIFSVGSAINTLIHHGIEPDAICTYDPSERNQLVFNKINELEVDAIPMIFGSSVGYEVLEQYMGPKYHMITNQDTVAAYFLKPENGEPIEMVSDAPTIAVVTLELLVKLGFSQIILVGQNLAYTEEKSYSSGIDYITGEMRETMLQADGVFTESVAGKQVKTSESFLSMKRQLEHMISKYQAKVVNTTFGGASIEGTSFIPLARLISEELTKAVVFEHPLNQVVMTKKYNKTYALAQLEQLKTSYQEYQSLVSGIKSCLLELHDLTRRNREKEAHQTHLKMDIQIKAMEDNDFFNMIALPINRVEYGILFNAIQKTKAEKNHLRKAKSVIKPTETFIDLLYTDMNLNNEIMLVFDNVIREFA</sequence>
<dbReference type="EMBL" id="VSLA01000013">
    <property type="protein sequence ID" value="TYC85942.1"/>
    <property type="molecule type" value="Genomic_DNA"/>
</dbReference>
<keyword evidence="2" id="KW-0808">Transferase</keyword>
<dbReference type="AlphaFoldDB" id="A0A5D0WNJ8"/>